<accession>A0AAD3DZA7</accession>
<dbReference type="GO" id="GO:0005525">
    <property type="term" value="F:GTP binding"/>
    <property type="evidence" value="ECO:0007669"/>
    <property type="project" value="InterPro"/>
</dbReference>
<feature type="signal peptide" evidence="1">
    <location>
        <begin position="1"/>
        <end position="20"/>
    </location>
</feature>
<keyword evidence="1" id="KW-0732">Signal</keyword>
<dbReference type="InterPro" id="IPR030381">
    <property type="entry name" value="G_DYNAMIN_dom"/>
</dbReference>
<dbReference type="EMBL" id="BMAR01000034">
    <property type="protein sequence ID" value="GFR49982.1"/>
    <property type="molecule type" value="Genomic_DNA"/>
</dbReference>
<dbReference type="Pfam" id="PF00350">
    <property type="entry name" value="Dynamin_N"/>
    <property type="match status" value="1"/>
</dbReference>
<feature type="non-terminal residue" evidence="3">
    <location>
        <position position="1"/>
    </location>
</feature>
<feature type="domain" description="Dynamin-type G" evidence="2">
    <location>
        <begin position="56"/>
        <end position="115"/>
    </location>
</feature>
<evidence type="ECO:0000313" key="4">
    <source>
        <dbReference type="Proteomes" id="UP001054857"/>
    </source>
</evidence>
<proteinExistence type="predicted"/>
<sequence length="115" mass="12098">MTVLLSLAFWFGIAVTIIQSVAVDCHGPMASTKYHHVSARVLSVANKLRELGVESALQVPTLVIAGDQSSGKSSVVEAIAGVALPRSDGTCTRCPTEVRMRANTASAPNNQSWSC</sequence>
<dbReference type="SUPFAM" id="SSF52540">
    <property type="entry name" value="P-loop containing nucleoside triphosphate hydrolases"/>
    <property type="match status" value="1"/>
</dbReference>
<evidence type="ECO:0000259" key="2">
    <source>
        <dbReference type="PROSITE" id="PS51718"/>
    </source>
</evidence>
<protein>
    <recommendedName>
        <fullName evidence="2">Dynamin-type G domain-containing protein</fullName>
    </recommendedName>
</protein>
<dbReference type="Gene3D" id="3.40.50.300">
    <property type="entry name" value="P-loop containing nucleotide triphosphate hydrolases"/>
    <property type="match status" value="1"/>
</dbReference>
<evidence type="ECO:0000256" key="1">
    <source>
        <dbReference type="SAM" id="SignalP"/>
    </source>
</evidence>
<dbReference type="InterPro" id="IPR027417">
    <property type="entry name" value="P-loop_NTPase"/>
</dbReference>
<dbReference type="GO" id="GO:0003924">
    <property type="term" value="F:GTPase activity"/>
    <property type="evidence" value="ECO:0007669"/>
    <property type="project" value="TreeGrafter"/>
</dbReference>
<dbReference type="InterPro" id="IPR045063">
    <property type="entry name" value="Dynamin_N"/>
</dbReference>
<dbReference type="Proteomes" id="UP001054857">
    <property type="component" value="Unassembled WGS sequence"/>
</dbReference>
<reference evidence="3 4" key="1">
    <citation type="journal article" date="2021" name="Sci. Rep.">
        <title>Genome sequencing of the multicellular alga Astrephomene provides insights into convergent evolution of germ-soma differentiation.</title>
        <authorList>
            <person name="Yamashita S."/>
            <person name="Yamamoto K."/>
            <person name="Matsuzaki R."/>
            <person name="Suzuki S."/>
            <person name="Yamaguchi H."/>
            <person name="Hirooka S."/>
            <person name="Minakuchi Y."/>
            <person name="Miyagishima S."/>
            <person name="Kawachi M."/>
            <person name="Toyoda A."/>
            <person name="Nozaki H."/>
        </authorList>
    </citation>
    <scope>NUCLEOTIDE SEQUENCE [LARGE SCALE GENOMIC DNA]</scope>
    <source>
        <strain evidence="3 4">NIES-4017</strain>
    </source>
</reference>
<gene>
    <name evidence="3" type="ORF">Agub_g12125</name>
</gene>
<keyword evidence="4" id="KW-1185">Reference proteome</keyword>
<dbReference type="PROSITE" id="PS51718">
    <property type="entry name" value="G_DYNAMIN_2"/>
    <property type="match status" value="1"/>
</dbReference>
<name>A0AAD3DZA7_9CHLO</name>
<comment type="caution">
    <text evidence="3">The sequence shown here is derived from an EMBL/GenBank/DDBJ whole genome shotgun (WGS) entry which is preliminary data.</text>
</comment>
<dbReference type="GO" id="GO:0005874">
    <property type="term" value="C:microtubule"/>
    <property type="evidence" value="ECO:0007669"/>
    <property type="project" value="TreeGrafter"/>
</dbReference>
<dbReference type="GO" id="GO:0008017">
    <property type="term" value="F:microtubule binding"/>
    <property type="evidence" value="ECO:0007669"/>
    <property type="project" value="TreeGrafter"/>
</dbReference>
<dbReference type="PANTHER" id="PTHR11566:SF21">
    <property type="entry name" value="DYNAMIN RELATED PROTEIN 1, ISOFORM A"/>
    <property type="match status" value="1"/>
</dbReference>
<dbReference type="PRINTS" id="PR00195">
    <property type="entry name" value="DYNAMIN"/>
</dbReference>
<feature type="chain" id="PRO_5041973209" description="Dynamin-type G domain-containing protein" evidence="1">
    <location>
        <begin position="21"/>
        <end position="115"/>
    </location>
</feature>
<dbReference type="GO" id="GO:0016020">
    <property type="term" value="C:membrane"/>
    <property type="evidence" value="ECO:0007669"/>
    <property type="project" value="TreeGrafter"/>
</dbReference>
<dbReference type="PANTHER" id="PTHR11566">
    <property type="entry name" value="DYNAMIN"/>
    <property type="match status" value="1"/>
</dbReference>
<evidence type="ECO:0000313" key="3">
    <source>
        <dbReference type="EMBL" id="GFR49982.1"/>
    </source>
</evidence>
<dbReference type="GO" id="GO:0005737">
    <property type="term" value="C:cytoplasm"/>
    <property type="evidence" value="ECO:0007669"/>
    <property type="project" value="TreeGrafter"/>
</dbReference>
<dbReference type="AlphaFoldDB" id="A0AAD3DZA7"/>
<organism evidence="3 4">
    <name type="scientific">Astrephomene gubernaculifera</name>
    <dbReference type="NCBI Taxonomy" id="47775"/>
    <lineage>
        <taxon>Eukaryota</taxon>
        <taxon>Viridiplantae</taxon>
        <taxon>Chlorophyta</taxon>
        <taxon>core chlorophytes</taxon>
        <taxon>Chlorophyceae</taxon>
        <taxon>CS clade</taxon>
        <taxon>Chlamydomonadales</taxon>
        <taxon>Astrephomenaceae</taxon>
        <taxon>Astrephomene</taxon>
    </lineage>
</organism>
<dbReference type="InterPro" id="IPR022812">
    <property type="entry name" value="Dynamin"/>
</dbReference>